<feature type="transmembrane region" description="Helical" evidence="1">
    <location>
        <begin position="82"/>
        <end position="105"/>
    </location>
</feature>
<dbReference type="AlphaFoldDB" id="A0A432V8K5"/>
<gene>
    <name evidence="2" type="ORF">EET67_07600</name>
</gene>
<dbReference type="RefSeq" id="WP_128626338.1">
    <property type="nucleotide sequence ID" value="NZ_RKST01000006.1"/>
</dbReference>
<feature type="transmembrane region" description="Helical" evidence="1">
    <location>
        <begin position="16"/>
        <end position="35"/>
    </location>
</feature>
<name>A0A432V8K5_9HYPH</name>
<keyword evidence="3" id="KW-1185">Reference proteome</keyword>
<evidence type="ECO:0000256" key="1">
    <source>
        <dbReference type="SAM" id="Phobius"/>
    </source>
</evidence>
<accession>A0A432V8K5</accession>
<sequence>MCEGQIACEGFWSLRFLFRLLAMISLAVAVIMAVLDATRTIAASQLVTTPLDTSWAAVSPDSLNAAQQFVRVQIHPLLWDPIIVSVLDMPGFAVFAILAFLLYAIGRKPARRIGRFIAEG</sequence>
<keyword evidence="1" id="KW-0812">Transmembrane</keyword>
<protein>
    <submittedName>
        <fullName evidence="2">Uncharacterized protein</fullName>
    </submittedName>
</protein>
<dbReference type="EMBL" id="RKST01000006">
    <property type="protein sequence ID" value="RUM98485.1"/>
    <property type="molecule type" value="Genomic_DNA"/>
</dbReference>
<comment type="caution">
    <text evidence="2">The sequence shown here is derived from an EMBL/GenBank/DDBJ whole genome shotgun (WGS) entry which is preliminary data.</text>
</comment>
<proteinExistence type="predicted"/>
<evidence type="ECO:0000313" key="2">
    <source>
        <dbReference type="EMBL" id="RUM98485.1"/>
    </source>
</evidence>
<dbReference type="Proteomes" id="UP000281647">
    <property type="component" value="Unassembled WGS sequence"/>
</dbReference>
<keyword evidence="1" id="KW-0472">Membrane</keyword>
<dbReference type="OrthoDB" id="7679120at2"/>
<keyword evidence="1" id="KW-1133">Transmembrane helix</keyword>
<organism evidence="2 3">
    <name type="scientific">Borborobacter arsenicus</name>
    <dbReference type="NCBI Taxonomy" id="1851146"/>
    <lineage>
        <taxon>Bacteria</taxon>
        <taxon>Pseudomonadati</taxon>
        <taxon>Pseudomonadota</taxon>
        <taxon>Alphaproteobacteria</taxon>
        <taxon>Hyphomicrobiales</taxon>
        <taxon>Phyllobacteriaceae</taxon>
        <taxon>Borborobacter</taxon>
    </lineage>
</organism>
<reference evidence="2 3" key="1">
    <citation type="submission" date="2018-11" db="EMBL/GenBank/DDBJ databases">
        <title>Pseudaminobacter arsenicus sp. nov., an arsenic-resistant bacterium isolated from arsenic-rich aquifers.</title>
        <authorList>
            <person name="Mu Y."/>
        </authorList>
    </citation>
    <scope>NUCLEOTIDE SEQUENCE [LARGE SCALE GENOMIC DNA]</scope>
    <source>
        <strain evidence="2 3">CB3</strain>
    </source>
</reference>
<evidence type="ECO:0000313" key="3">
    <source>
        <dbReference type="Proteomes" id="UP000281647"/>
    </source>
</evidence>